<dbReference type="AlphaFoldDB" id="A0AA97F7R3"/>
<evidence type="ECO:0000256" key="4">
    <source>
        <dbReference type="ARBA" id="ARBA00022692"/>
    </source>
</evidence>
<evidence type="ECO:0000256" key="8">
    <source>
        <dbReference type="SAM" id="MobiDB-lite"/>
    </source>
</evidence>
<protein>
    <submittedName>
        <fullName evidence="11">Tetratricopeptide repeat protein</fullName>
    </submittedName>
</protein>
<reference evidence="11 12" key="1">
    <citation type="submission" date="2023-10" db="EMBL/GenBank/DDBJ databases">
        <title>Complete genome sequence of a Sphingomonadaceae bacterium.</title>
        <authorList>
            <person name="Yan C."/>
        </authorList>
    </citation>
    <scope>NUCLEOTIDE SEQUENCE [LARGE SCALE GENOMIC DNA]</scope>
    <source>
        <strain evidence="11 12">SCSIO 66989</strain>
    </source>
</reference>
<keyword evidence="4 9" id="KW-0812">Transmembrane</keyword>
<gene>
    <name evidence="11" type="ORF">RB602_04375</name>
</gene>
<dbReference type="GO" id="GO:0044877">
    <property type="term" value="F:protein-containing complex binding"/>
    <property type="evidence" value="ECO:0007669"/>
    <property type="project" value="InterPro"/>
</dbReference>
<feature type="transmembrane region" description="Helical" evidence="9">
    <location>
        <begin position="48"/>
        <end position="66"/>
    </location>
</feature>
<evidence type="ECO:0000259" key="10">
    <source>
        <dbReference type="Pfam" id="PF09976"/>
    </source>
</evidence>
<feature type="domain" description="Ancillary SecYEG translocon subunit/Cell division coordinator CpoB TPR" evidence="10">
    <location>
        <begin position="41"/>
        <end position="175"/>
    </location>
</feature>
<proteinExistence type="predicted"/>
<feature type="region of interest" description="Disordered" evidence="8">
    <location>
        <begin position="1"/>
        <end position="20"/>
    </location>
</feature>
<evidence type="ECO:0000256" key="9">
    <source>
        <dbReference type="SAM" id="Phobius"/>
    </source>
</evidence>
<keyword evidence="7" id="KW-0143">Chaperone</keyword>
<keyword evidence="5 9" id="KW-1133">Transmembrane helix</keyword>
<evidence type="ECO:0000256" key="5">
    <source>
        <dbReference type="ARBA" id="ARBA00022989"/>
    </source>
</evidence>
<evidence type="ECO:0000256" key="6">
    <source>
        <dbReference type="ARBA" id="ARBA00023136"/>
    </source>
</evidence>
<evidence type="ECO:0000256" key="2">
    <source>
        <dbReference type="ARBA" id="ARBA00004236"/>
    </source>
</evidence>
<sequence>MARKPETPQPDNAPGGAASAQSDVFMREVDDALRGDELAMFWQRYGRWLILAIVLGLAALAGWLFYQNSVEEAAGIKSEQFLKAVDAAKRSNFDGSLNGLDPVLDADQPGYKAAATLTKAGVLAEQGKKKEAAAALSELAADTTAPQTYRDLALIRQTAIEFDTIKPETVISRLTPLANADSAWFGSAGEMVALAHIKLEQPEKAGPLFADMAKNENIPGTIRERARQMAGVLGIDAVVEIEESETGQAQEEE</sequence>
<dbReference type="InterPro" id="IPR018704">
    <property type="entry name" value="SecYEG/CpoB_TPR"/>
</dbReference>
<evidence type="ECO:0000313" key="12">
    <source>
        <dbReference type="Proteomes" id="UP001302429"/>
    </source>
</evidence>
<keyword evidence="12" id="KW-1185">Reference proteome</keyword>
<organism evidence="11 12">
    <name type="scientific">Alterisphingorhabdus coralli</name>
    <dbReference type="NCBI Taxonomy" id="3071408"/>
    <lineage>
        <taxon>Bacteria</taxon>
        <taxon>Pseudomonadati</taxon>
        <taxon>Pseudomonadota</taxon>
        <taxon>Alphaproteobacteria</taxon>
        <taxon>Sphingomonadales</taxon>
        <taxon>Sphingomonadaceae</taxon>
        <taxon>Alterisphingorhabdus (ex Yan et al. 2024)</taxon>
    </lineage>
</organism>
<dbReference type="Pfam" id="PF09976">
    <property type="entry name" value="TPR_21"/>
    <property type="match status" value="1"/>
</dbReference>
<evidence type="ECO:0000256" key="7">
    <source>
        <dbReference type="ARBA" id="ARBA00023186"/>
    </source>
</evidence>
<dbReference type="GO" id="GO:0005886">
    <property type="term" value="C:plasma membrane"/>
    <property type="evidence" value="ECO:0007669"/>
    <property type="project" value="UniProtKB-SubCell"/>
</dbReference>
<dbReference type="PANTHER" id="PTHR38035">
    <property type="entry name" value="UPF0070 PROTEIN YFGM"/>
    <property type="match status" value="1"/>
</dbReference>
<name>A0AA97F7R3_9SPHN</name>
<keyword evidence="3" id="KW-1003">Cell membrane</keyword>
<comment type="subcellular location">
    <subcellularLocation>
        <location evidence="2">Cell membrane</location>
    </subcellularLocation>
    <subcellularLocation>
        <location evidence="1">Membrane</location>
        <topology evidence="1">Single-pass membrane protein</topology>
    </subcellularLocation>
</comment>
<dbReference type="InterPro" id="IPR026039">
    <property type="entry name" value="YfgM"/>
</dbReference>
<evidence type="ECO:0000313" key="11">
    <source>
        <dbReference type="EMBL" id="WOE75959.1"/>
    </source>
</evidence>
<dbReference type="Proteomes" id="UP001302429">
    <property type="component" value="Chromosome"/>
</dbReference>
<evidence type="ECO:0000256" key="1">
    <source>
        <dbReference type="ARBA" id="ARBA00004167"/>
    </source>
</evidence>
<keyword evidence="6 9" id="KW-0472">Membrane</keyword>
<accession>A0AA97F7R3</accession>
<dbReference type="EMBL" id="CP136594">
    <property type="protein sequence ID" value="WOE75959.1"/>
    <property type="molecule type" value="Genomic_DNA"/>
</dbReference>
<dbReference type="KEGG" id="acoa:RB602_04375"/>
<dbReference type="RefSeq" id="WP_317083299.1">
    <property type="nucleotide sequence ID" value="NZ_CP136594.1"/>
</dbReference>
<dbReference type="PANTHER" id="PTHR38035:SF1">
    <property type="entry name" value="ANCILLARY SECYEG TRANSLOCON SUBUNIT"/>
    <property type="match status" value="1"/>
</dbReference>
<evidence type="ECO:0000256" key="3">
    <source>
        <dbReference type="ARBA" id="ARBA00022475"/>
    </source>
</evidence>